<evidence type="ECO:0000256" key="4">
    <source>
        <dbReference type="SAM" id="Coils"/>
    </source>
</evidence>
<dbReference type="InterPro" id="IPR002110">
    <property type="entry name" value="Ankyrin_rpt"/>
</dbReference>
<organism evidence="6 7">
    <name type="scientific">Trichomonas vaginalis (strain ATCC PRA-98 / G3)</name>
    <dbReference type="NCBI Taxonomy" id="412133"/>
    <lineage>
        <taxon>Eukaryota</taxon>
        <taxon>Metamonada</taxon>
        <taxon>Parabasalia</taxon>
        <taxon>Trichomonadida</taxon>
        <taxon>Trichomonadidae</taxon>
        <taxon>Trichomonas</taxon>
    </lineage>
</organism>
<dbReference type="SMART" id="SM00248">
    <property type="entry name" value="ANK"/>
    <property type="match status" value="3"/>
</dbReference>
<dbReference type="Pfam" id="PF12796">
    <property type="entry name" value="Ank_2"/>
    <property type="match status" value="1"/>
</dbReference>
<feature type="region of interest" description="Disordered" evidence="5">
    <location>
        <begin position="585"/>
        <end position="614"/>
    </location>
</feature>
<name>A2G7S2_TRIV3</name>
<feature type="repeat" description="ANK" evidence="3">
    <location>
        <begin position="344"/>
        <end position="376"/>
    </location>
</feature>
<keyword evidence="1" id="KW-0677">Repeat</keyword>
<dbReference type="VEuPathDB" id="TrichDB:TVAGG3_0322130"/>
<feature type="compositionally biased region" description="Basic and acidic residues" evidence="5">
    <location>
        <begin position="521"/>
        <end position="539"/>
    </location>
</feature>
<dbReference type="EMBL" id="DS114570">
    <property type="protein sequence ID" value="EAX86796.1"/>
    <property type="molecule type" value="Genomic_DNA"/>
</dbReference>
<dbReference type="RefSeq" id="XP_001299726.1">
    <property type="nucleotide sequence ID" value="XM_001299725.1"/>
</dbReference>
<evidence type="ECO:0000256" key="2">
    <source>
        <dbReference type="ARBA" id="ARBA00023043"/>
    </source>
</evidence>
<keyword evidence="4" id="KW-0175">Coiled coil</keyword>
<keyword evidence="2 3" id="KW-0040">ANK repeat</keyword>
<evidence type="ECO:0000313" key="7">
    <source>
        <dbReference type="Proteomes" id="UP000001542"/>
    </source>
</evidence>
<evidence type="ECO:0000313" key="6">
    <source>
        <dbReference type="EMBL" id="EAX86796.1"/>
    </source>
</evidence>
<evidence type="ECO:0000256" key="3">
    <source>
        <dbReference type="PROSITE-ProRule" id="PRU00023"/>
    </source>
</evidence>
<dbReference type="PROSITE" id="PS50297">
    <property type="entry name" value="ANK_REP_REGION"/>
    <property type="match status" value="2"/>
</dbReference>
<feature type="region of interest" description="Disordered" evidence="5">
    <location>
        <begin position="521"/>
        <end position="553"/>
    </location>
</feature>
<sequence length="614" mass="71926">MNFDFNPILKQIIHNSSFQRITIIINDHRYYSNIVFGSAFSNSINNQVKKDSTRYSFEFYCCIQNESTYDILELIFDGNFEGQNLNNVINDLFNVGVAMESNTLLTWYRSFYPLSIQNYKENAIYYKEVGNIDEFIDFTVRNFQDLGLQKVIDACLKIGIDFAELLANKLGDMKKEFIISLIEQDLQFSVLINQIDTEKLTYEDDIRLVCLHNNSIAHDYHPNNEFVHFFLNKFNEKILSDLRSKDDENKELTNHIIDTKDKLQQSQLENQKIKIEFENLKNENQKLKQELENAKKQLENPPPRVFSQSELELISIHKAASKNNIEIVKLLINNGVNVNEMNENGETPLHSAISANCFEVAEFLIKNGADVNKVNNSGNSPLQIAKGNAKMVDLLIRNGAKEEKVVTNYEECNSLVYQSTFDFNDYKEEPAQPEQQQPRKVGWLERIFGVPRPQNHNNIKEKEKPTETANFFDAERERNDFKEKHNETTNFFDAERERNDFKEKSDETTIFFEYVFHPSENDSEKEIKDESKTEEKDISYYHSSNYDNEAKEDVFDNEVKDDEIMIDNSDDNDKNEVEKSKDFYFYTDAKDDDDDQDASKYYIDDEEEDDDKYI</sequence>
<dbReference type="PANTHER" id="PTHR24126">
    <property type="entry name" value="ANKYRIN REPEAT, PH AND SEC7 DOMAIN CONTAINING PROTEIN SECG-RELATED"/>
    <property type="match status" value="1"/>
</dbReference>
<dbReference type="SUPFAM" id="SSF48403">
    <property type="entry name" value="Ankyrin repeat"/>
    <property type="match status" value="1"/>
</dbReference>
<reference evidence="6" key="2">
    <citation type="journal article" date="2007" name="Science">
        <title>Draft genome sequence of the sexually transmitted pathogen Trichomonas vaginalis.</title>
        <authorList>
            <person name="Carlton J.M."/>
            <person name="Hirt R.P."/>
            <person name="Silva J.C."/>
            <person name="Delcher A.L."/>
            <person name="Schatz M."/>
            <person name="Zhao Q."/>
            <person name="Wortman J.R."/>
            <person name="Bidwell S.L."/>
            <person name="Alsmark U.C.M."/>
            <person name="Besteiro S."/>
            <person name="Sicheritz-Ponten T."/>
            <person name="Noel C.J."/>
            <person name="Dacks J.B."/>
            <person name="Foster P.G."/>
            <person name="Simillion C."/>
            <person name="Van de Peer Y."/>
            <person name="Miranda-Saavedra D."/>
            <person name="Barton G.J."/>
            <person name="Westrop G.D."/>
            <person name="Mueller S."/>
            <person name="Dessi D."/>
            <person name="Fiori P.L."/>
            <person name="Ren Q."/>
            <person name="Paulsen I."/>
            <person name="Zhang H."/>
            <person name="Bastida-Corcuera F.D."/>
            <person name="Simoes-Barbosa A."/>
            <person name="Brown M.T."/>
            <person name="Hayes R.D."/>
            <person name="Mukherjee M."/>
            <person name="Okumura C.Y."/>
            <person name="Schneider R."/>
            <person name="Smith A.J."/>
            <person name="Vanacova S."/>
            <person name="Villalvazo M."/>
            <person name="Haas B.J."/>
            <person name="Pertea M."/>
            <person name="Feldblyum T.V."/>
            <person name="Utterback T.R."/>
            <person name="Shu C.L."/>
            <person name="Osoegawa K."/>
            <person name="de Jong P.J."/>
            <person name="Hrdy I."/>
            <person name="Horvathova L."/>
            <person name="Zubacova Z."/>
            <person name="Dolezal P."/>
            <person name="Malik S.B."/>
            <person name="Logsdon J.M. Jr."/>
            <person name="Henze K."/>
            <person name="Gupta A."/>
            <person name="Wang C.C."/>
            <person name="Dunne R.L."/>
            <person name="Upcroft J.A."/>
            <person name="Upcroft P."/>
            <person name="White O."/>
            <person name="Salzberg S.L."/>
            <person name="Tang P."/>
            <person name="Chiu C.-H."/>
            <person name="Lee Y.-S."/>
            <person name="Embley T.M."/>
            <person name="Coombs G.H."/>
            <person name="Mottram J.C."/>
            <person name="Tachezy J."/>
            <person name="Fraser-Liggett C.M."/>
            <person name="Johnson P.J."/>
        </authorList>
    </citation>
    <scope>NUCLEOTIDE SEQUENCE [LARGE SCALE GENOMIC DNA]</scope>
    <source>
        <strain evidence="6">G3</strain>
    </source>
</reference>
<protein>
    <submittedName>
        <fullName evidence="6">Uncharacterized protein</fullName>
    </submittedName>
</protein>
<evidence type="ECO:0000256" key="1">
    <source>
        <dbReference type="ARBA" id="ARBA00022737"/>
    </source>
</evidence>
<proteinExistence type="predicted"/>
<dbReference type="STRING" id="5722.A2G7S2"/>
<dbReference type="SMR" id="A2G7S2"/>
<accession>A2G7S2</accession>
<dbReference type="eggNOG" id="KOG0505">
    <property type="taxonomic scope" value="Eukaryota"/>
</dbReference>
<feature type="repeat" description="ANK" evidence="3">
    <location>
        <begin position="316"/>
        <end position="343"/>
    </location>
</feature>
<feature type="coiled-coil region" evidence="4">
    <location>
        <begin position="249"/>
        <end position="300"/>
    </location>
</feature>
<gene>
    <name evidence="6" type="ORF">TVAG_147380</name>
</gene>
<dbReference type="Proteomes" id="UP000001542">
    <property type="component" value="Unassembled WGS sequence"/>
</dbReference>
<keyword evidence="7" id="KW-1185">Reference proteome</keyword>
<dbReference type="Gene3D" id="1.25.40.20">
    <property type="entry name" value="Ankyrin repeat-containing domain"/>
    <property type="match status" value="1"/>
</dbReference>
<dbReference type="InterPro" id="IPR036770">
    <property type="entry name" value="Ankyrin_rpt-contain_sf"/>
</dbReference>
<dbReference type="PROSITE" id="PS50088">
    <property type="entry name" value="ANK_REPEAT"/>
    <property type="match status" value="2"/>
</dbReference>
<evidence type="ECO:0000256" key="5">
    <source>
        <dbReference type="SAM" id="MobiDB-lite"/>
    </source>
</evidence>
<reference evidence="6" key="1">
    <citation type="submission" date="2006-10" db="EMBL/GenBank/DDBJ databases">
        <authorList>
            <person name="Amadeo P."/>
            <person name="Zhao Q."/>
            <person name="Wortman J."/>
            <person name="Fraser-Liggett C."/>
            <person name="Carlton J."/>
        </authorList>
    </citation>
    <scope>NUCLEOTIDE SEQUENCE</scope>
    <source>
        <strain evidence="6">G3</strain>
    </source>
</reference>
<dbReference type="VEuPathDB" id="TrichDB:TVAG_147380"/>
<dbReference type="KEGG" id="tva:4744444"/>
<feature type="compositionally biased region" description="Acidic residues" evidence="5">
    <location>
        <begin position="604"/>
        <end position="614"/>
    </location>
</feature>
<dbReference type="InParanoid" id="A2G7S2"/>
<dbReference type="PANTHER" id="PTHR24126:SF14">
    <property type="entry name" value="ANK_REP_REGION DOMAIN-CONTAINING PROTEIN"/>
    <property type="match status" value="1"/>
</dbReference>
<dbReference type="AlphaFoldDB" id="A2G7S2"/>